<keyword evidence="1" id="KW-0285">Flavoprotein</keyword>
<evidence type="ECO:0000256" key="1">
    <source>
        <dbReference type="ARBA" id="ARBA00022630"/>
    </source>
</evidence>
<evidence type="ECO:0000256" key="5">
    <source>
        <dbReference type="ARBA" id="ARBA00023027"/>
    </source>
</evidence>
<accession>A0A212L9V9</accession>
<organism evidence="7">
    <name type="scientific">uncultured Desulfovibrio sp</name>
    <dbReference type="NCBI Taxonomy" id="167968"/>
    <lineage>
        <taxon>Bacteria</taxon>
        <taxon>Pseudomonadati</taxon>
        <taxon>Thermodesulfobacteriota</taxon>
        <taxon>Desulfovibrionia</taxon>
        <taxon>Desulfovibrionales</taxon>
        <taxon>Desulfovibrionaceae</taxon>
        <taxon>Desulfovibrio</taxon>
        <taxon>environmental samples</taxon>
    </lineage>
</organism>
<dbReference type="AlphaFoldDB" id="A0A212L9V9"/>
<name>A0A212L9V9_9BACT</name>
<evidence type="ECO:0000313" key="7">
    <source>
        <dbReference type="EMBL" id="SCM74305.1"/>
    </source>
</evidence>
<dbReference type="EMBL" id="FMJC01000002">
    <property type="protein sequence ID" value="SCM74305.1"/>
    <property type="molecule type" value="Genomic_DNA"/>
</dbReference>
<keyword evidence="2" id="KW-0732">Signal</keyword>
<keyword evidence="5" id="KW-0520">NAD</keyword>
<dbReference type="Gene3D" id="3.50.50.60">
    <property type="entry name" value="FAD/NAD(P)-binding domain"/>
    <property type="match status" value="2"/>
</dbReference>
<dbReference type="RefSeq" id="WP_179981099.1">
    <property type="nucleotide sequence ID" value="NZ_LT608333.1"/>
</dbReference>
<dbReference type="GO" id="GO:0016491">
    <property type="term" value="F:oxidoreductase activity"/>
    <property type="evidence" value="ECO:0007669"/>
    <property type="project" value="InterPro"/>
</dbReference>
<evidence type="ECO:0000256" key="3">
    <source>
        <dbReference type="ARBA" id="ARBA00022827"/>
    </source>
</evidence>
<dbReference type="InterPro" id="IPR002937">
    <property type="entry name" value="Amino_oxidase"/>
</dbReference>
<dbReference type="SUPFAM" id="SSF51905">
    <property type="entry name" value="FAD/NAD(P)-binding domain"/>
    <property type="match status" value="1"/>
</dbReference>
<feature type="domain" description="Amine oxidase" evidence="6">
    <location>
        <begin position="44"/>
        <end position="354"/>
    </location>
</feature>
<dbReference type="InterPro" id="IPR036188">
    <property type="entry name" value="FAD/NAD-bd_sf"/>
</dbReference>
<keyword evidence="4" id="KW-0521">NADP</keyword>
<keyword evidence="3" id="KW-0274">FAD</keyword>
<dbReference type="Pfam" id="PF01593">
    <property type="entry name" value="Amino_oxidase"/>
    <property type="match status" value="1"/>
</dbReference>
<evidence type="ECO:0000256" key="4">
    <source>
        <dbReference type="ARBA" id="ARBA00022857"/>
    </source>
</evidence>
<evidence type="ECO:0000256" key="2">
    <source>
        <dbReference type="ARBA" id="ARBA00022729"/>
    </source>
</evidence>
<gene>
    <name evidence="7" type="ORF">KL86DES1_21859</name>
</gene>
<reference evidence="7" key="1">
    <citation type="submission" date="2016-08" db="EMBL/GenBank/DDBJ databases">
        <authorList>
            <person name="Seilhamer J.J."/>
        </authorList>
    </citation>
    <scope>NUCLEOTIDE SEQUENCE</scope>
    <source>
        <strain evidence="7">86-1</strain>
    </source>
</reference>
<sequence>MDRRFFLQLSAIAAASSLVGWEFAGAAPKPEDGVYDAIVVGAGLGGLTCAGYLAKNGFKVLLLEQYEVPGGYATSFLRGSDKGDFLCEVSLHSSVLAAGDTKALLEDLGIWNKLELLDHPHAWSSRFPGLSVDIPAKCGLKGFERQMADMFPAERQGLTAYFAMWQRVMDECAALEKGLSASDEARFPQLFPTLWDIRDKTVGQLLDKHIHDPRLKALLGQSCSYYGLPPSRLSAFYYLDPTGDYIENGGSYIKGTSQSLSNALAKVITDAGGEVRYGARVESIALANGKATGVKTADGREFKAKSVVCNASAPQVFNKLLPQGSVAKEYADKLDTYTFSPGSVIVWLGLDRDITKQFPHPEVSYYASLDLDANFKEAMQAHFDKSGFSLMVYDNLEQGFSPEGCSSLSIVASCSYDVWKEMEADYLAGNSPAYTKKKQELTDLLIAQAEKLAIPGLSSMIIMSESSTPLTNYRFTLNTGGALYGYNQSIDNSFMTRLPNKTKVPGVYLASAWGSPGGGYGGALLGGKAAFKEVTDYLSQQG</sequence>
<protein>
    <submittedName>
        <fullName evidence="7">All-trans-retinol 13,14-reductase</fullName>
    </submittedName>
</protein>
<dbReference type="PANTHER" id="PTHR46091:SF3">
    <property type="entry name" value="AMINE OXIDASE DOMAIN-CONTAINING PROTEIN"/>
    <property type="match status" value="1"/>
</dbReference>
<proteinExistence type="predicted"/>
<evidence type="ECO:0000259" key="6">
    <source>
        <dbReference type="Pfam" id="PF01593"/>
    </source>
</evidence>
<dbReference type="PANTHER" id="PTHR46091">
    <property type="entry name" value="BLR7054 PROTEIN"/>
    <property type="match status" value="1"/>
</dbReference>
<dbReference type="InterPro" id="IPR052206">
    <property type="entry name" value="Retinol_saturase"/>
</dbReference>